<evidence type="ECO:0000256" key="1">
    <source>
        <dbReference type="ARBA" id="ARBA00008668"/>
    </source>
</evidence>
<evidence type="ECO:0000313" key="5">
    <source>
        <dbReference type="Proteomes" id="UP000241394"/>
    </source>
</evidence>
<gene>
    <name evidence="4" type="ORF">CEY00_Acc30628</name>
</gene>
<accession>A0A2R6P9E2</accession>
<protein>
    <submittedName>
        <fullName evidence="4">GDSL esterase/lipase</fullName>
    </submittedName>
</protein>
<sequence>MANWVLGIFLFAVLVGGDRGGVSGNTCVFPAVYNFGDDNSDTGQIAAAFDNLDSPNGKTFFGKPSGRYCDGRLIIDFITEQLGVPFLSPYLETIGSNFSHGANFAMGGPNVLETLLNQIFQFIQFKSRTIALYNQLTDQ</sequence>
<dbReference type="InParanoid" id="A0A2R6P9E2"/>
<dbReference type="Gene3D" id="3.40.50.1110">
    <property type="entry name" value="SGNH hydrolase"/>
    <property type="match status" value="1"/>
</dbReference>
<feature type="non-terminal residue" evidence="4">
    <location>
        <position position="139"/>
    </location>
</feature>
<evidence type="ECO:0000313" key="4">
    <source>
        <dbReference type="EMBL" id="PSR87581.1"/>
    </source>
</evidence>
<keyword evidence="5" id="KW-1185">Reference proteome</keyword>
<dbReference type="GO" id="GO:0016788">
    <property type="term" value="F:hydrolase activity, acting on ester bonds"/>
    <property type="evidence" value="ECO:0007669"/>
    <property type="project" value="InterPro"/>
</dbReference>
<dbReference type="OMA" id="FERGANF"/>
<dbReference type="Gramene" id="PSR87581">
    <property type="protein sequence ID" value="PSR87581"/>
    <property type="gene ID" value="CEY00_Acc30628"/>
</dbReference>
<proteinExistence type="inferred from homology"/>
<keyword evidence="2" id="KW-0325">Glycoprotein</keyword>
<dbReference type="InterPro" id="IPR001087">
    <property type="entry name" value="GDSL"/>
</dbReference>
<reference evidence="4 5" key="1">
    <citation type="submission" date="2017-07" db="EMBL/GenBank/DDBJ databases">
        <title>An improved, manually edited Actinidia chinensis var. chinensis (kiwifruit) genome highlights the challenges associated with draft genomes and gene prediction in plants.</title>
        <authorList>
            <person name="Pilkington S."/>
            <person name="Crowhurst R."/>
            <person name="Hilario E."/>
            <person name="Nardozza S."/>
            <person name="Fraser L."/>
            <person name="Peng Y."/>
            <person name="Gunaseelan K."/>
            <person name="Simpson R."/>
            <person name="Tahir J."/>
            <person name="Deroles S."/>
            <person name="Templeton K."/>
            <person name="Luo Z."/>
            <person name="Davy M."/>
            <person name="Cheng C."/>
            <person name="Mcneilage M."/>
            <person name="Scaglione D."/>
            <person name="Liu Y."/>
            <person name="Zhang Q."/>
            <person name="Datson P."/>
            <person name="De Silva N."/>
            <person name="Gardiner S."/>
            <person name="Bassett H."/>
            <person name="Chagne D."/>
            <person name="Mccallum J."/>
            <person name="Dzierzon H."/>
            <person name="Deng C."/>
            <person name="Wang Y.-Y."/>
            <person name="Barron N."/>
            <person name="Manako K."/>
            <person name="Bowen J."/>
            <person name="Foster T."/>
            <person name="Erridge Z."/>
            <person name="Tiffin H."/>
            <person name="Waite C."/>
            <person name="Davies K."/>
            <person name="Grierson E."/>
            <person name="Laing W."/>
            <person name="Kirk R."/>
            <person name="Chen X."/>
            <person name="Wood M."/>
            <person name="Montefiori M."/>
            <person name="Brummell D."/>
            <person name="Schwinn K."/>
            <person name="Catanach A."/>
            <person name="Fullerton C."/>
            <person name="Li D."/>
            <person name="Meiyalaghan S."/>
            <person name="Nieuwenhuizen N."/>
            <person name="Read N."/>
            <person name="Prakash R."/>
            <person name="Hunter D."/>
            <person name="Zhang H."/>
            <person name="Mckenzie M."/>
            <person name="Knabel M."/>
            <person name="Harris A."/>
            <person name="Allan A."/>
            <person name="Chen A."/>
            <person name="Janssen B."/>
            <person name="Plunkett B."/>
            <person name="Dwamena C."/>
            <person name="Voogd C."/>
            <person name="Leif D."/>
            <person name="Lafferty D."/>
            <person name="Souleyre E."/>
            <person name="Varkonyi-Gasic E."/>
            <person name="Gambi F."/>
            <person name="Hanley J."/>
            <person name="Yao J.-L."/>
            <person name="Cheung J."/>
            <person name="David K."/>
            <person name="Warren B."/>
            <person name="Marsh K."/>
            <person name="Snowden K."/>
            <person name="Lin-Wang K."/>
            <person name="Brian L."/>
            <person name="Martinez-Sanchez M."/>
            <person name="Wang M."/>
            <person name="Ileperuma N."/>
            <person name="Macnee N."/>
            <person name="Campin R."/>
            <person name="Mcatee P."/>
            <person name="Drummond R."/>
            <person name="Espley R."/>
            <person name="Ireland H."/>
            <person name="Wu R."/>
            <person name="Atkinson R."/>
            <person name="Karunairetnam S."/>
            <person name="Bulley S."/>
            <person name="Chunkath S."/>
            <person name="Hanley Z."/>
            <person name="Storey R."/>
            <person name="Thrimawithana A."/>
            <person name="Thomson S."/>
            <person name="David C."/>
            <person name="Testolin R."/>
        </authorList>
    </citation>
    <scope>NUCLEOTIDE SEQUENCE [LARGE SCALE GENOMIC DNA]</scope>
    <source>
        <strain evidence="5">cv. Red5</strain>
        <tissue evidence="4">Young leaf</tissue>
    </source>
</reference>
<evidence type="ECO:0000256" key="3">
    <source>
        <dbReference type="SAM" id="SignalP"/>
    </source>
</evidence>
<keyword evidence="3" id="KW-0732">Signal</keyword>
<comment type="caution">
    <text evidence="4">The sequence shown here is derived from an EMBL/GenBank/DDBJ whole genome shotgun (WGS) entry which is preliminary data.</text>
</comment>
<feature type="chain" id="PRO_5015329407" evidence="3">
    <location>
        <begin position="21"/>
        <end position="139"/>
    </location>
</feature>
<dbReference type="PANTHER" id="PTHR22835:SF588">
    <property type="entry name" value="ALPHA-L-FUCOSIDASE 3"/>
    <property type="match status" value="1"/>
</dbReference>
<dbReference type="OrthoDB" id="1600564at2759"/>
<dbReference type="EMBL" id="NKQK01000027">
    <property type="protein sequence ID" value="PSR87581.1"/>
    <property type="molecule type" value="Genomic_DNA"/>
</dbReference>
<dbReference type="Proteomes" id="UP000241394">
    <property type="component" value="Chromosome LG27"/>
</dbReference>
<dbReference type="AlphaFoldDB" id="A0A2R6P9E2"/>
<dbReference type="PANTHER" id="PTHR22835">
    <property type="entry name" value="ZINC FINGER FYVE DOMAIN CONTAINING PROTEIN"/>
    <property type="match status" value="1"/>
</dbReference>
<evidence type="ECO:0000256" key="2">
    <source>
        <dbReference type="ARBA" id="ARBA00023180"/>
    </source>
</evidence>
<dbReference type="Pfam" id="PF00657">
    <property type="entry name" value="Lipase_GDSL"/>
    <property type="match status" value="1"/>
</dbReference>
<feature type="signal peptide" evidence="3">
    <location>
        <begin position="1"/>
        <end position="20"/>
    </location>
</feature>
<reference evidence="5" key="2">
    <citation type="journal article" date="2018" name="BMC Genomics">
        <title>A manually annotated Actinidia chinensis var. chinensis (kiwifruit) genome highlights the challenges associated with draft genomes and gene prediction in plants.</title>
        <authorList>
            <person name="Pilkington S.M."/>
            <person name="Crowhurst R."/>
            <person name="Hilario E."/>
            <person name="Nardozza S."/>
            <person name="Fraser L."/>
            <person name="Peng Y."/>
            <person name="Gunaseelan K."/>
            <person name="Simpson R."/>
            <person name="Tahir J."/>
            <person name="Deroles S.C."/>
            <person name="Templeton K."/>
            <person name="Luo Z."/>
            <person name="Davy M."/>
            <person name="Cheng C."/>
            <person name="McNeilage M."/>
            <person name="Scaglione D."/>
            <person name="Liu Y."/>
            <person name="Zhang Q."/>
            <person name="Datson P."/>
            <person name="De Silva N."/>
            <person name="Gardiner S.E."/>
            <person name="Bassett H."/>
            <person name="Chagne D."/>
            <person name="McCallum J."/>
            <person name="Dzierzon H."/>
            <person name="Deng C."/>
            <person name="Wang Y.Y."/>
            <person name="Barron L."/>
            <person name="Manako K."/>
            <person name="Bowen J."/>
            <person name="Foster T.M."/>
            <person name="Erridge Z.A."/>
            <person name="Tiffin H."/>
            <person name="Waite C.N."/>
            <person name="Davies K.M."/>
            <person name="Grierson E.P."/>
            <person name="Laing W.A."/>
            <person name="Kirk R."/>
            <person name="Chen X."/>
            <person name="Wood M."/>
            <person name="Montefiori M."/>
            <person name="Brummell D.A."/>
            <person name="Schwinn K.E."/>
            <person name="Catanach A."/>
            <person name="Fullerton C."/>
            <person name="Li D."/>
            <person name="Meiyalaghan S."/>
            <person name="Nieuwenhuizen N."/>
            <person name="Read N."/>
            <person name="Prakash R."/>
            <person name="Hunter D."/>
            <person name="Zhang H."/>
            <person name="McKenzie M."/>
            <person name="Knabel M."/>
            <person name="Harris A."/>
            <person name="Allan A.C."/>
            <person name="Gleave A."/>
            <person name="Chen A."/>
            <person name="Janssen B.J."/>
            <person name="Plunkett B."/>
            <person name="Ampomah-Dwamena C."/>
            <person name="Voogd C."/>
            <person name="Leif D."/>
            <person name="Lafferty D."/>
            <person name="Souleyre E.J.F."/>
            <person name="Varkonyi-Gasic E."/>
            <person name="Gambi F."/>
            <person name="Hanley J."/>
            <person name="Yao J.L."/>
            <person name="Cheung J."/>
            <person name="David K.M."/>
            <person name="Warren B."/>
            <person name="Marsh K."/>
            <person name="Snowden K.C."/>
            <person name="Lin-Wang K."/>
            <person name="Brian L."/>
            <person name="Martinez-Sanchez M."/>
            <person name="Wang M."/>
            <person name="Ileperuma N."/>
            <person name="Macnee N."/>
            <person name="Campin R."/>
            <person name="McAtee P."/>
            <person name="Drummond R.S.M."/>
            <person name="Espley R.V."/>
            <person name="Ireland H.S."/>
            <person name="Wu R."/>
            <person name="Atkinson R.G."/>
            <person name="Karunairetnam S."/>
            <person name="Bulley S."/>
            <person name="Chunkath S."/>
            <person name="Hanley Z."/>
            <person name="Storey R."/>
            <person name="Thrimawithana A.H."/>
            <person name="Thomson S."/>
            <person name="David C."/>
            <person name="Testolin R."/>
            <person name="Huang H."/>
            <person name="Hellens R.P."/>
            <person name="Schaffer R.J."/>
        </authorList>
    </citation>
    <scope>NUCLEOTIDE SEQUENCE [LARGE SCALE GENOMIC DNA]</scope>
    <source>
        <strain evidence="5">cv. Red5</strain>
    </source>
</reference>
<name>A0A2R6P9E2_ACTCC</name>
<dbReference type="STRING" id="1590841.A0A2R6P9E2"/>
<comment type="similarity">
    <text evidence="1">Belongs to the 'GDSL' lipolytic enzyme family.</text>
</comment>
<organism evidence="4 5">
    <name type="scientific">Actinidia chinensis var. chinensis</name>
    <name type="common">Chinese soft-hair kiwi</name>
    <dbReference type="NCBI Taxonomy" id="1590841"/>
    <lineage>
        <taxon>Eukaryota</taxon>
        <taxon>Viridiplantae</taxon>
        <taxon>Streptophyta</taxon>
        <taxon>Embryophyta</taxon>
        <taxon>Tracheophyta</taxon>
        <taxon>Spermatophyta</taxon>
        <taxon>Magnoliopsida</taxon>
        <taxon>eudicotyledons</taxon>
        <taxon>Gunneridae</taxon>
        <taxon>Pentapetalae</taxon>
        <taxon>asterids</taxon>
        <taxon>Ericales</taxon>
        <taxon>Actinidiaceae</taxon>
        <taxon>Actinidia</taxon>
    </lineage>
</organism>
<dbReference type="InterPro" id="IPR036514">
    <property type="entry name" value="SGNH_hydro_sf"/>
</dbReference>